<name>K1P5S0_MAGGI</name>
<dbReference type="InterPro" id="IPR020103">
    <property type="entry name" value="PsdUridine_synth_cat_dom_sf"/>
</dbReference>
<dbReference type="Gene3D" id="3.30.70.660">
    <property type="entry name" value="Pseudouridine synthase I, catalytic domain, C-terminal subdomain"/>
    <property type="match status" value="1"/>
</dbReference>
<reference evidence="1" key="1">
    <citation type="journal article" date="2012" name="Nature">
        <title>The oyster genome reveals stress adaptation and complexity of shell formation.</title>
        <authorList>
            <person name="Zhang G."/>
            <person name="Fang X."/>
            <person name="Guo X."/>
            <person name="Li L."/>
            <person name="Luo R."/>
            <person name="Xu F."/>
            <person name="Yang P."/>
            <person name="Zhang L."/>
            <person name="Wang X."/>
            <person name="Qi H."/>
            <person name="Xiong Z."/>
            <person name="Que H."/>
            <person name="Xie Y."/>
            <person name="Holland P.W."/>
            <person name="Paps J."/>
            <person name="Zhu Y."/>
            <person name="Wu F."/>
            <person name="Chen Y."/>
            <person name="Wang J."/>
            <person name="Peng C."/>
            <person name="Meng J."/>
            <person name="Yang L."/>
            <person name="Liu J."/>
            <person name="Wen B."/>
            <person name="Zhang N."/>
            <person name="Huang Z."/>
            <person name="Zhu Q."/>
            <person name="Feng Y."/>
            <person name="Mount A."/>
            <person name="Hedgecock D."/>
            <person name="Xu Z."/>
            <person name="Liu Y."/>
            <person name="Domazet-Loso T."/>
            <person name="Du Y."/>
            <person name="Sun X."/>
            <person name="Zhang S."/>
            <person name="Liu B."/>
            <person name="Cheng P."/>
            <person name="Jiang X."/>
            <person name="Li J."/>
            <person name="Fan D."/>
            <person name="Wang W."/>
            <person name="Fu W."/>
            <person name="Wang T."/>
            <person name="Wang B."/>
            <person name="Zhang J."/>
            <person name="Peng Z."/>
            <person name="Li Y."/>
            <person name="Li N."/>
            <person name="Wang J."/>
            <person name="Chen M."/>
            <person name="He Y."/>
            <person name="Tan F."/>
            <person name="Song X."/>
            <person name="Zheng Q."/>
            <person name="Huang R."/>
            <person name="Yang H."/>
            <person name="Du X."/>
            <person name="Chen L."/>
            <person name="Yang M."/>
            <person name="Gaffney P.M."/>
            <person name="Wang S."/>
            <person name="Luo L."/>
            <person name="She Z."/>
            <person name="Ming Y."/>
            <person name="Huang W."/>
            <person name="Zhang S."/>
            <person name="Huang B."/>
            <person name="Zhang Y."/>
            <person name="Qu T."/>
            <person name="Ni P."/>
            <person name="Miao G."/>
            <person name="Wang J."/>
            <person name="Wang Q."/>
            <person name="Steinberg C.E."/>
            <person name="Wang H."/>
            <person name="Li N."/>
            <person name="Qian L."/>
            <person name="Zhang G."/>
            <person name="Li Y."/>
            <person name="Yang H."/>
            <person name="Liu X."/>
            <person name="Wang J."/>
            <person name="Yin Y."/>
            <person name="Wang J."/>
        </authorList>
    </citation>
    <scope>NUCLEOTIDE SEQUENCE [LARGE SCALE GENOMIC DNA]</scope>
    <source>
        <strain evidence="1">05x7-T-G4-1.051#20</strain>
    </source>
</reference>
<dbReference type="Gene3D" id="3.30.70.580">
    <property type="entry name" value="Pseudouridine synthase I, catalytic domain, N-terminal subdomain"/>
    <property type="match status" value="1"/>
</dbReference>
<gene>
    <name evidence="1" type="ORF">CGI_10010307</name>
</gene>
<accession>K1P5S0</accession>
<dbReference type="GO" id="GO:0003723">
    <property type="term" value="F:RNA binding"/>
    <property type="evidence" value="ECO:0007669"/>
    <property type="project" value="InterPro"/>
</dbReference>
<dbReference type="FunCoup" id="K1P5S0">
    <property type="interactions" value="466"/>
</dbReference>
<dbReference type="InterPro" id="IPR020095">
    <property type="entry name" value="PsdUridine_synth_TruA_C"/>
</dbReference>
<dbReference type="GO" id="GO:0031119">
    <property type="term" value="P:tRNA pseudouridine synthesis"/>
    <property type="evidence" value="ECO:0007669"/>
    <property type="project" value="TreeGrafter"/>
</dbReference>
<dbReference type="AlphaFoldDB" id="K1P5S0"/>
<dbReference type="SUPFAM" id="SSF55120">
    <property type="entry name" value="Pseudouridine synthase"/>
    <property type="match status" value="1"/>
</dbReference>
<sequence length="487" mass="55624">MWDILSSYVGKGFNLRTSSRTDKGVHAVSNVLKLNINDPTLALDAKQLAYILNYKLWKDEEDVRTLALDAKQLAYILNYKLWKDEEDVRVLDVQEIPFYKNSVELVKGRVYVYRLAVFKELLFSMPKDIPVNNIRCRTLPKRGVGNIFHEKSCVTLSPPFSIDKLIESAEIMSGVNNIYNCTTSNGHREMNKKKAGNKSYIRNIQIDIKRGHPMMLNLQPLMADKLEFWEIHFKSHSYIYKQIRRMVGYMVGYAQGEYSLGLLRKTMSGLQLLDKESVDLTRADTTFTMPPQGLFLQNVELDENKISEKEMNNSYIELLANLSNLSFILYKNSTKRKQATLQQLSETPPAQIIGLDSFSVDQTGLKLKGKDANAYSIVQSGLVTLLLSICLGVSGFIRLRVGCPILFPSVEYGGWACPCPKTNYKSYRGDLLKLLSVFLRLWWCWRRFYRYSSPVEGNVHVVSGADHLVPGLFMRGVLHVRLSDPQD</sequence>
<evidence type="ECO:0000313" key="1">
    <source>
        <dbReference type="EMBL" id="EKC18962.1"/>
    </source>
</evidence>
<dbReference type="PANTHER" id="PTHR11142">
    <property type="entry name" value="PSEUDOURIDYLATE SYNTHASE"/>
    <property type="match status" value="1"/>
</dbReference>
<dbReference type="InterPro" id="IPR001406">
    <property type="entry name" value="PsdUridine_synth_TruA"/>
</dbReference>
<dbReference type="EMBL" id="JH818665">
    <property type="protein sequence ID" value="EKC18962.1"/>
    <property type="molecule type" value="Genomic_DNA"/>
</dbReference>
<protein>
    <submittedName>
        <fullName evidence="1">tRNA pseudouridine synthase-like 1</fullName>
    </submittedName>
</protein>
<dbReference type="InterPro" id="IPR020094">
    <property type="entry name" value="TruA/RsuA/RluB/E/F_N"/>
</dbReference>
<dbReference type="HOGENOM" id="CLU_560495_0_0_1"/>
<dbReference type="GO" id="GO:0009982">
    <property type="term" value="F:pseudouridine synthase activity"/>
    <property type="evidence" value="ECO:0007669"/>
    <property type="project" value="InterPro"/>
</dbReference>
<dbReference type="InParanoid" id="K1P5S0"/>
<proteinExistence type="predicted"/>
<organism evidence="1">
    <name type="scientific">Magallana gigas</name>
    <name type="common">Pacific oyster</name>
    <name type="synonym">Crassostrea gigas</name>
    <dbReference type="NCBI Taxonomy" id="29159"/>
    <lineage>
        <taxon>Eukaryota</taxon>
        <taxon>Metazoa</taxon>
        <taxon>Spiralia</taxon>
        <taxon>Lophotrochozoa</taxon>
        <taxon>Mollusca</taxon>
        <taxon>Bivalvia</taxon>
        <taxon>Autobranchia</taxon>
        <taxon>Pteriomorphia</taxon>
        <taxon>Ostreida</taxon>
        <taxon>Ostreoidea</taxon>
        <taxon>Ostreidae</taxon>
        <taxon>Magallana</taxon>
    </lineage>
</organism>
<dbReference type="PANTHER" id="PTHR11142:SF0">
    <property type="entry name" value="TRNA PSEUDOURIDINE SYNTHASE-LIKE 1"/>
    <property type="match status" value="1"/>
</dbReference>